<evidence type="ECO:0000256" key="2">
    <source>
        <dbReference type="ARBA" id="ARBA00002184"/>
    </source>
</evidence>
<comment type="caution">
    <text evidence="21">The sequence shown here is derived from an EMBL/GenBank/DDBJ whole genome shotgun (WGS) entry which is preliminary data.</text>
</comment>
<comment type="similarity">
    <text evidence="3 14">Belongs to the peptidase M16 family.</text>
</comment>
<evidence type="ECO:0000256" key="7">
    <source>
        <dbReference type="ARBA" id="ARBA00022723"/>
    </source>
</evidence>
<evidence type="ECO:0000256" key="16">
    <source>
        <dbReference type="SAM" id="SignalP"/>
    </source>
</evidence>
<dbReference type="Pfam" id="PF16187">
    <property type="entry name" value="Peptidase_M16_M"/>
    <property type="match status" value="1"/>
</dbReference>
<evidence type="ECO:0000256" key="14">
    <source>
        <dbReference type="RuleBase" id="RU004447"/>
    </source>
</evidence>
<dbReference type="InterPro" id="IPR032632">
    <property type="entry name" value="Peptidase_M16_M"/>
</dbReference>
<proteinExistence type="inferred from homology"/>
<feature type="chain" id="PRO_5046009888" description="Protease 3" evidence="16">
    <location>
        <begin position="35"/>
        <end position="962"/>
    </location>
</feature>
<evidence type="ECO:0000259" key="18">
    <source>
        <dbReference type="Pfam" id="PF05193"/>
    </source>
</evidence>
<dbReference type="SUPFAM" id="SSF63411">
    <property type="entry name" value="LuxS/MPP-like metallohydrolase"/>
    <property type="match status" value="4"/>
</dbReference>
<keyword evidence="6" id="KW-0645">Protease</keyword>
<feature type="signal peptide" evidence="16">
    <location>
        <begin position="1"/>
        <end position="34"/>
    </location>
</feature>
<evidence type="ECO:0000256" key="8">
    <source>
        <dbReference type="ARBA" id="ARBA00022801"/>
    </source>
</evidence>
<keyword evidence="9" id="KW-0862">Zinc</keyword>
<evidence type="ECO:0000256" key="11">
    <source>
        <dbReference type="ARBA" id="ARBA00029597"/>
    </source>
</evidence>
<dbReference type="PANTHER" id="PTHR43690:SF18">
    <property type="entry name" value="INSULIN-DEGRADING ENZYME-RELATED"/>
    <property type="match status" value="1"/>
</dbReference>
<dbReference type="Gene3D" id="3.30.830.10">
    <property type="entry name" value="Metalloenzyme, LuxS/M16 peptidase-like"/>
    <property type="match status" value="4"/>
</dbReference>
<evidence type="ECO:0000313" key="22">
    <source>
        <dbReference type="Proteomes" id="UP001621714"/>
    </source>
</evidence>
<evidence type="ECO:0000259" key="17">
    <source>
        <dbReference type="Pfam" id="PF00675"/>
    </source>
</evidence>
<organism evidence="21 22">
    <name type="scientific">Marinospirillum alkalitolerans</name>
    <dbReference type="NCBI Taxonomy" id="3123374"/>
    <lineage>
        <taxon>Bacteria</taxon>
        <taxon>Pseudomonadati</taxon>
        <taxon>Pseudomonadota</taxon>
        <taxon>Gammaproteobacteria</taxon>
        <taxon>Oceanospirillales</taxon>
        <taxon>Oceanospirillaceae</taxon>
        <taxon>Marinospirillum</taxon>
    </lineage>
</organism>
<dbReference type="InterPro" id="IPR011765">
    <property type="entry name" value="Pept_M16_N"/>
</dbReference>
<name>A0ABW8PUR6_9GAMM</name>
<evidence type="ECO:0000256" key="3">
    <source>
        <dbReference type="ARBA" id="ARBA00007261"/>
    </source>
</evidence>
<evidence type="ECO:0000256" key="9">
    <source>
        <dbReference type="ARBA" id="ARBA00022833"/>
    </source>
</evidence>
<keyword evidence="7" id="KW-0479">Metal-binding</keyword>
<feature type="domain" description="Peptidase M16 N-terminal" evidence="17">
    <location>
        <begin position="64"/>
        <end position="200"/>
    </location>
</feature>
<dbReference type="InterPro" id="IPR054734">
    <property type="entry name" value="PqqF-like_C_4"/>
</dbReference>
<feature type="domain" description="Coenzyme PQQ synthesis protein F-like C-terminal lobe" evidence="20">
    <location>
        <begin position="789"/>
        <end position="888"/>
    </location>
</feature>
<dbReference type="InterPro" id="IPR001431">
    <property type="entry name" value="Pept_M16_Zn_BS"/>
</dbReference>
<dbReference type="Pfam" id="PF05193">
    <property type="entry name" value="Peptidase_M16_C"/>
    <property type="match status" value="1"/>
</dbReference>
<feature type="region of interest" description="Disordered" evidence="15">
    <location>
        <begin position="940"/>
        <end position="962"/>
    </location>
</feature>
<evidence type="ECO:0000256" key="4">
    <source>
        <dbReference type="ARBA" id="ARBA00012449"/>
    </source>
</evidence>
<keyword evidence="10" id="KW-0482">Metalloprotease</keyword>
<dbReference type="RefSeq" id="WP_405337092.1">
    <property type="nucleotide sequence ID" value="NZ_JBANFI010000002.1"/>
</dbReference>
<keyword evidence="8" id="KW-0378">Hydrolase</keyword>
<dbReference type="InterPro" id="IPR007863">
    <property type="entry name" value="Peptidase_M16_C"/>
</dbReference>
<keyword evidence="16" id="KW-0732">Signal</keyword>
<gene>
    <name evidence="21" type="ORF">V6U78_03085</name>
</gene>
<sequence length="962" mass="109512">MSLHFFAQRRAFTALVLSCCLLLLLSGCVTTWHASSKIEAPQPITSPYDPHSYRYLEFESGLQVLLVSDPQAEKAAASMNVNAGSLHEPDAWPGLAHFLEHMLFLGTADFPEPDGYQQLISEQGGSYNAFTASRDTNYFFDIQPAAFDAALARFSRFFVDPLLNEDYLQREVNAVDAEWSGTLQSDGRRFFDVLRTALNPEHPASRFSAGNRATLDIDNPALREALLDYHQRFYVAELMSLALVGPHSLDELETLARQHFSDLRQAEQDHTPVRFTQPLLVDQQLPMQLQMEPLRRDYQLSLIFSIPDPQLHQKVQADRFLAYLIHHEGENSLFDYLRREGWITALSAGSGFNTGEEALFFIDFTLTAEGAQQAETITAWVFHWLEMIQQQGIEAWRYQELAQITEQSFLFQESNDPSDFATFLALQMAYTSPEQLLRQPYAFDHFDVEVIERTLQHLQPERLVSILVTPDAQTSATTDWVPARYHRETNLPAIEWRQVPRPEALQLPEPNPFITDQHKLVEGESLAVPVRLDHPSRIEVWHGQDTSFGLPQGDIYINLIQPQVLDNREARLLAGLTASWLEDRLNNPTYPARLAGLHYSIDSHARGITIQVSGLTAKQPELLEQLLSALDQPQVHPNDFRLLRDRWIQQLENRQHDRPIQQLVRQLYLSMIDPTWPTSELLEVLDGLAYTDLQDFIDHYTDQLAIQLLTVGNLDQATTLAIADQLASRFDPQIDPQQLQLMQRALPAGLWQQSIPIDHNDAALFWYVQGQPTDGRSAAAFEQEALMRLVQQLQSAEFFHQLRTEQQLGYAVFTGVFPLKNTAGLFYFIQSPVAQPSALAAAIADFIESDRQRLAALPSERFEAQKNSLIQQLRQADTRLSDRSARWWNLLSEYGADIQPDDFERRAQLADRIEQISHAELLAFYDQLLAQELGQMLLSSPTDQPLPGANAQPSDWPLIEFD</sequence>
<evidence type="ECO:0000313" key="21">
    <source>
        <dbReference type="EMBL" id="MFK7160018.1"/>
    </source>
</evidence>
<comment type="function">
    <text evidence="2">Endopeptidase that degrades small peptides of less than 7 kDa, such as glucagon and insulin.</text>
</comment>
<dbReference type="InterPro" id="IPR050626">
    <property type="entry name" value="Peptidase_M16"/>
</dbReference>
<evidence type="ECO:0000256" key="13">
    <source>
        <dbReference type="ARBA" id="ARBA00033450"/>
    </source>
</evidence>
<dbReference type="EC" id="3.4.24.55" evidence="4"/>
<evidence type="ECO:0000259" key="19">
    <source>
        <dbReference type="Pfam" id="PF16187"/>
    </source>
</evidence>
<evidence type="ECO:0000256" key="5">
    <source>
        <dbReference type="ARBA" id="ARBA00017565"/>
    </source>
</evidence>
<evidence type="ECO:0000256" key="15">
    <source>
        <dbReference type="SAM" id="MobiDB-lite"/>
    </source>
</evidence>
<dbReference type="PANTHER" id="PTHR43690">
    <property type="entry name" value="NARDILYSIN"/>
    <property type="match status" value="1"/>
</dbReference>
<dbReference type="Proteomes" id="UP001621714">
    <property type="component" value="Unassembled WGS sequence"/>
</dbReference>
<protein>
    <recommendedName>
        <fullName evidence="5">Protease 3</fullName>
        <ecNumber evidence="4">3.4.24.55</ecNumber>
    </recommendedName>
    <alternativeName>
        <fullName evidence="13">Pitrilysin</fullName>
    </alternativeName>
    <alternativeName>
        <fullName evidence="12">Protease III</fullName>
    </alternativeName>
    <alternativeName>
        <fullName evidence="11">Protease pi</fullName>
    </alternativeName>
</protein>
<accession>A0ABW8PUR6</accession>
<dbReference type="PROSITE" id="PS00143">
    <property type="entry name" value="INSULINASE"/>
    <property type="match status" value="1"/>
</dbReference>
<feature type="domain" description="Peptidase M16 middle/third" evidence="19">
    <location>
        <begin position="409"/>
        <end position="683"/>
    </location>
</feature>
<evidence type="ECO:0000256" key="1">
    <source>
        <dbReference type="ARBA" id="ARBA00001947"/>
    </source>
</evidence>
<dbReference type="Pfam" id="PF00675">
    <property type="entry name" value="Peptidase_M16"/>
    <property type="match status" value="1"/>
</dbReference>
<dbReference type="InterPro" id="IPR011249">
    <property type="entry name" value="Metalloenz_LuxS/M16"/>
</dbReference>
<dbReference type="Pfam" id="PF22456">
    <property type="entry name" value="PqqF-like_C_4"/>
    <property type="match status" value="1"/>
</dbReference>
<evidence type="ECO:0000256" key="12">
    <source>
        <dbReference type="ARBA" id="ARBA00031184"/>
    </source>
</evidence>
<evidence type="ECO:0000256" key="6">
    <source>
        <dbReference type="ARBA" id="ARBA00022670"/>
    </source>
</evidence>
<keyword evidence="22" id="KW-1185">Reference proteome</keyword>
<evidence type="ECO:0000256" key="10">
    <source>
        <dbReference type="ARBA" id="ARBA00023049"/>
    </source>
</evidence>
<comment type="cofactor">
    <cofactor evidence="1">
        <name>Zn(2+)</name>
        <dbReference type="ChEBI" id="CHEBI:29105"/>
    </cofactor>
</comment>
<dbReference type="EMBL" id="JBANFI010000002">
    <property type="protein sequence ID" value="MFK7160018.1"/>
    <property type="molecule type" value="Genomic_DNA"/>
</dbReference>
<reference evidence="21 22" key="1">
    <citation type="submission" date="2024-02" db="EMBL/GenBank/DDBJ databases">
        <title>Marinospirillum sp. MEB 164 isolated from Lonar lake sediment.</title>
        <authorList>
            <person name="Joshi A."/>
            <person name="Thite S."/>
        </authorList>
    </citation>
    <scope>NUCLEOTIDE SEQUENCE [LARGE SCALE GENOMIC DNA]</scope>
    <source>
        <strain evidence="21 22">MEB164</strain>
    </source>
</reference>
<evidence type="ECO:0000259" key="20">
    <source>
        <dbReference type="Pfam" id="PF22456"/>
    </source>
</evidence>
<feature type="domain" description="Peptidase M16 C-terminal" evidence="18">
    <location>
        <begin position="223"/>
        <end position="401"/>
    </location>
</feature>